<dbReference type="Proteomes" id="UP001500767">
    <property type="component" value="Unassembled WGS sequence"/>
</dbReference>
<dbReference type="PROSITE" id="PS51819">
    <property type="entry name" value="VOC"/>
    <property type="match status" value="1"/>
</dbReference>
<comment type="caution">
    <text evidence="2">The sequence shown here is derived from an EMBL/GenBank/DDBJ whole genome shotgun (WGS) entry which is preliminary data.</text>
</comment>
<protein>
    <submittedName>
        <fullName evidence="2">VOC family protein</fullName>
    </submittedName>
</protein>
<accession>A0ABP6XH91</accession>
<sequence length="138" mass="14966">MTTQTNGTTTRTPAPTVWPAFQADDAHAMIDFLVDVVGFRRTAVYPEGELVAHAQLDWPEGGGVMLGSRRETSGVAPGIASIYVVTDHVDEVHDRVRDAPGVTITRPPSDTGYGSHEFVMTDPEGNFWSFGTYRGEPS</sequence>
<evidence type="ECO:0000259" key="1">
    <source>
        <dbReference type="PROSITE" id="PS51819"/>
    </source>
</evidence>
<keyword evidence="3" id="KW-1185">Reference proteome</keyword>
<organism evidence="2 3">
    <name type="scientific">Microlunatus spumicola</name>
    <dbReference type="NCBI Taxonomy" id="81499"/>
    <lineage>
        <taxon>Bacteria</taxon>
        <taxon>Bacillati</taxon>
        <taxon>Actinomycetota</taxon>
        <taxon>Actinomycetes</taxon>
        <taxon>Propionibacteriales</taxon>
        <taxon>Propionibacteriaceae</taxon>
        <taxon>Microlunatus</taxon>
    </lineage>
</organism>
<reference evidence="3" key="1">
    <citation type="journal article" date="2019" name="Int. J. Syst. Evol. Microbiol.">
        <title>The Global Catalogue of Microorganisms (GCM) 10K type strain sequencing project: providing services to taxonomists for standard genome sequencing and annotation.</title>
        <authorList>
            <consortium name="The Broad Institute Genomics Platform"/>
            <consortium name="The Broad Institute Genome Sequencing Center for Infectious Disease"/>
            <person name="Wu L."/>
            <person name="Ma J."/>
        </authorList>
    </citation>
    <scope>NUCLEOTIDE SEQUENCE [LARGE SCALE GENOMIC DNA]</scope>
    <source>
        <strain evidence="3">JCM 16540</strain>
    </source>
</reference>
<dbReference type="InterPro" id="IPR029068">
    <property type="entry name" value="Glyas_Bleomycin-R_OHBP_Dase"/>
</dbReference>
<proteinExistence type="predicted"/>
<dbReference type="InterPro" id="IPR037523">
    <property type="entry name" value="VOC_core"/>
</dbReference>
<evidence type="ECO:0000313" key="3">
    <source>
        <dbReference type="Proteomes" id="UP001500767"/>
    </source>
</evidence>
<dbReference type="SUPFAM" id="SSF54593">
    <property type="entry name" value="Glyoxalase/Bleomycin resistance protein/Dihydroxybiphenyl dioxygenase"/>
    <property type="match status" value="1"/>
</dbReference>
<dbReference type="InterPro" id="IPR004360">
    <property type="entry name" value="Glyas_Fos-R_dOase_dom"/>
</dbReference>
<evidence type="ECO:0000313" key="2">
    <source>
        <dbReference type="EMBL" id="GAA3566828.1"/>
    </source>
</evidence>
<gene>
    <name evidence="2" type="ORF">GCM10022197_23570</name>
</gene>
<dbReference type="Gene3D" id="3.30.720.120">
    <property type="match status" value="1"/>
</dbReference>
<feature type="domain" description="VOC" evidence="1">
    <location>
        <begin position="15"/>
        <end position="133"/>
    </location>
</feature>
<name>A0ABP6XH91_9ACTN</name>
<dbReference type="RefSeq" id="WP_204910509.1">
    <property type="nucleotide sequence ID" value="NZ_BAAAYR010000002.1"/>
</dbReference>
<dbReference type="Pfam" id="PF00903">
    <property type="entry name" value="Glyoxalase"/>
    <property type="match status" value="1"/>
</dbReference>
<dbReference type="EMBL" id="BAAAYR010000002">
    <property type="protein sequence ID" value="GAA3566828.1"/>
    <property type="molecule type" value="Genomic_DNA"/>
</dbReference>
<dbReference type="Gene3D" id="3.30.720.110">
    <property type="match status" value="1"/>
</dbReference>